<keyword evidence="2" id="KW-0902">Two-component regulatory system</keyword>
<dbReference type="Proteomes" id="UP000199206">
    <property type="component" value="Unassembled WGS sequence"/>
</dbReference>
<dbReference type="SUPFAM" id="SSF46894">
    <property type="entry name" value="C-terminal effector domain of the bipartite response regulators"/>
    <property type="match status" value="1"/>
</dbReference>
<dbReference type="InterPro" id="IPR001789">
    <property type="entry name" value="Sig_transdc_resp-reg_receiver"/>
</dbReference>
<dbReference type="SMART" id="SM00421">
    <property type="entry name" value="HTH_LUXR"/>
    <property type="match status" value="1"/>
</dbReference>
<keyword evidence="3" id="KW-0805">Transcription regulation</keyword>
<dbReference type="InterPro" id="IPR036388">
    <property type="entry name" value="WH-like_DNA-bd_sf"/>
</dbReference>
<dbReference type="PRINTS" id="PR00038">
    <property type="entry name" value="HTHLUXR"/>
</dbReference>
<dbReference type="InterPro" id="IPR000792">
    <property type="entry name" value="Tscrpt_reg_LuxR_C"/>
</dbReference>
<keyword evidence="5" id="KW-0804">Transcription</keyword>
<dbReference type="FunFam" id="3.40.50.2300:FF:000018">
    <property type="entry name" value="DNA-binding transcriptional regulator NtrC"/>
    <property type="match status" value="1"/>
</dbReference>
<keyword evidence="10" id="KW-1185">Reference proteome</keyword>
<feature type="domain" description="Response regulatory" evidence="8">
    <location>
        <begin position="4"/>
        <end position="119"/>
    </location>
</feature>
<evidence type="ECO:0000256" key="6">
    <source>
        <dbReference type="PROSITE-ProRule" id="PRU00169"/>
    </source>
</evidence>
<evidence type="ECO:0000259" key="7">
    <source>
        <dbReference type="PROSITE" id="PS50043"/>
    </source>
</evidence>
<dbReference type="SMART" id="SM00448">
    <property type="entry name" value="REC"/>
    <property type="match status" value="1"/>
</dbReference>
<dbReference type="STRING" id="1166340.SAMN05192583_3571"/>
<proteinExistence type="predicted"/>
<sequence length="209" mass="23277">MTRFVYIVDDEAEVRESLRALLQTRRDLHLVPFRSGDAFMEAMEEHEPGCVLLDLLMPGMHGMDLLEQVSQREDAWPTVVLTGHGDVASAVRAIKLGAIDYLEKPYRAELLFAAVDAAHDRLSALEAESQFRRAARERLARLTTRELEVLDAILEGLSNKRIAERLGVSLRTVEVHRASIMTKLESGSVAALVRTALVAERPSPSVVNH</sequence>
<evidence type="ECO:0000256" key="5">
    <source>
        <dbReference type="ARBA" id="ARBA00023163"/>
    </source>
</evidence>
<protein>
    <submittedName>
        <fullName evidence="9">Two component transcriptional regulator, LuxR family</fullName>
    </submittedName>
</protein>
<dbReference type="PROSITE" id="PS00622">
    <property type="entry name" value="HTH_LUXR_1"/>
    <property type="match status" value="1"/>
</dbReference>
<feature type="domain" description="HTH luxR-type" evidence="7">
    <location>
        <begin position="135"/>
        <end position="200"/>
    </location>
</feature>
<dbReference type="EMBL" id="FOCF01000013">
    <property type="protein sequence ID" value="SEN79153.1"/>
    <property type="molecule type" value="Genomic_DNA"/>
</dbReference>
<evidence type="ECO:0000256" key="4">
    <source>
        <dbReference type="ARBA" id="ARBA00023125"/>
    </source>
</evidence>
<feature type="modified residue" description="4-aspartylphosphate" evidence="6">
    <location>
        <position position="54"/>
    </location>
</feature>
<reference evidence="10" key="1">
    <citation type="submission" date="2016-10" db="EMBL/GenBank/DDBJ databases">
        <authorList>
            <person name="Varghese N."/>
            <person name="Submissions S."/>
        </authorList>
    </citation>
    <scope>NUCLEOTIDE SEQUENCE [LARGE SCALE GENOMIC DNA]</scope>
    <source>
        <strain evidence="10">S6-262</strain>
    </source>
</reference>
<evidence type="ECO:0000313" key="9">
    <source>
        <dbReference type="EMBL" id="SEN79153.1"/>
    </source>
</evidence>
<evidence type="ECO:0000313" key="10">
    <source>
        <dbReference type="Proteomes" id="UP000199206"/>
    </source>
</evidence>
<evidence type="ECO:0000256" key="2">
    <source>
        <dbReference type="ARBA" id="ARBA00023012"/>
    </source>
</evidence>
<dbReference type="Gene3D" id="1.10.10.10">
    <property type="entry name" value="Winged helix-like DNA-binding domain superfamily/Winged helix DNA-binding domain"/>
    <property type="match status" value="1"/>
</dbReference>
<dbReference type="PANTHER" id="PTHR44688">
    <property type="entry name" value="DNA-BINDING TRANSCRIPTIONAL ACTIVATOR DEVR_DOSR"/>
    <property type="match status" value="1"/>
</dbReference>
<dbReference type="CDD" id="cd06170">
    <property type="entry name" value="LuxR_C_like"/>
    <property type="match status" value="1"/>
</dbReference>
<dbReference type="GO" id="GO:0003677">
    <property type="term" value="F:DNA binding"/>
    <property type="evidence" value="ECO:0007669"/>
    <property type="project" value="UniProtKB-KW"/>
</dbReference>
<keyword evidence="1 6" id="KW-0597">Phosphoprotein</keyword>
<dbReference type="RefSeq" id="WP_093667071.1">
    <property type="nucleotide sequence ID" value="NZ_FOCF01000013.1"/>
</dbReference>
<dbReference type="InterPro" id="IPR016032">
    <property type="entry name" value="Sig_transdc_resp-reg_C-effctor"/>
</dbReference>
<evidence type="ECO:0000256" key="1">
    <source>
        <dbReference type="ARBA" id="ARBA00022553"/>
    </source>
</evidence>
<dbReference type="PROSITE" id="PS50110">
    <property type="entry name" value="RESPONSE_REGULATORY"/>
    <property type="match status" value="1"/>
</dbReference>
<dbReference type="PROSITE" id="PS50043">
    <property type="entry name" value="HTH_LUXR_2"/>
    <property type="match status" value="1"/>
</dbReference>
<accession>A0A1H8JE59</accession>
<gene>
    <name evidence="9" type="ORF">SAMN05192583_3571</name>
</gene>
<dbReference type="InterPro" id="IPR011006">
    <property type="entry name" value="CheY-like_superfamily"/>
</dbReference>
<dbReference type="Pfam" id="PF00196">
    <property type="entry name" value="GerE"/>
    <property type="match status" value="1"/>
</dbReference>
<keyword evidence="4" id="KW-0238">DNA-binding</keyword>
<dbReference type="AlphaFoldDB" id="A0A1H8JE59"/>
<name>A0A1H8JE59_9SPHN</name>
<dbReference type="Pfam" id="PF00072">
    <property type="entry name" value="Response_reg"/>
    <property type="match status" value="1"/>
</dbReference>
<evidence type="ECO:0000256" key="3">
    <source>
        <dbReference type="ARBA" id="ARBA00023015"/>
    </source>
</evidence>
<dbReference type="PANTHER" id="PTHR44688:SF16">
    <property type="entry name" value="DNA-BINDING TRANSCRIPTIONAL ACTIVATOR DEVR_DOSR"/>
    <property type="match status" value="1"/>
</dbReference>
<dbReference type="GO" id="GO:0006355">
    <property type="term" value="P:regulation of DNA-templated transcription"/>
    <property type="evidence" value="ECO:0007669"/>
    <property type="project" value="InterPro"/>
</dbReference>
<evidence type="ECO:0000259" key="8">
    <source>
        <dbReference type="PROSITE" id="PS50110"/>
    </source>
</evidence>
<dbReference type="Gene3D" id="3.40.50.2300">
    <property type="match status" value="1"/>
</dbReference>
<dbReference type="OrthoDB" id="9782655at2"/>
<dbReference type="GO" id="GO:0000160">
    <property type="term" value="P:phosphorelay signal transduction system"/>
    <property type="evidence" value="ECO:0007669"/>
    <property type="project" value="UniProtKB-KW"/>
</dbReference>
<organism evidence="9 10">
    <name type="scientific">Sphingomonas gellani</name>
    <dbReference type="NCBI Taxonomy" id="1166340"/>
    <lineage>
        <taxon>Bacteria</taxon>
        <taxon>Pseudomonadati</taxon>
        <taxon>Pseudomonadota</taxon>
        <taxon>Alphaproteobacteria</taxon>
        <taxon>Sphingomonadales</taxon>
        <taxon>Sphingomonadaceae</taxon>
        <taxon>Sphingomonas</taxon>
    </lineage>
</organism>
<dbReference type="SUPFAM" id="SSF52172">
    <property type="entry name" value="CheY-like"/>
    <property type="match status" value="1"/>
</dbReference>